<keyword evidence="5" id="KW-0472">Membrane</keyword>
<evidence type="ECO:0000313" key="9">
    <source>
        <dbReference type="Proteomes" id="UP000005710"/>
    </source>
</evidence>
<organism evidence="8 9">
    <name type="scientific">Thermaerobacter subterraneus DSM 13965</name>
    <dbReference type="NCBI Taxonomy" id="867903"/>
    <lineage>
        <taxon>Bacteria</taxon>
        <taxon>Bacillati</taxon>
        <taxon>Bacillota</taxon>
        <taxon>Clostridia</taxon>
        <taxon>Eubacteriales</taxon>
        <taxon>Clostridiales Family XVII. Incertae Sedis</taxon>
        <taxon>Thermaerobacter</taxon>
    </lineage>
</organism>
<feature type="compositionally biased region" description="Low complexity" evidence="6">
    <location>
        <begin position="127"/>
        <end position="136"/>
    </location>
</feature>
<dbReference type="EMBL" id="AENY02000005">
    <property type="protein sequence ID" value="EKP93662.1"/>
    <property type="molecule type" value="Genomic_DNA"/>
</dbReference>
<evidence type="ECO:0000256" key="3">
    <source>
        <dbReference type="ARBA" id="ARBA00022741"/>
    </source>
</evidence>
<accession>K6PLC0</accession>
<comment type="similarity">
    <text evidence="2">Belongs to the GTP-binding SRP family.</text>
</comment>
<keyword evidence="8" id="KW-0966">Cell projection</keyword>
<comment type="caution">
    <text evidence="8">The sequence shown here is derived from an EMBL/GenBank/DDBJ whole genome shotgun (WGS) entry which is preliminary data.</text>
</comment>
<feature type="domain" description="SRP54-type proteins GTP-binding" evidence="7">
    <location>
        <begin position="190"/>
        <end position="437"/>
    </location>
</feature>
<dbReference type="GO" id="GO:0005886">
    <property type="term" value="C:plasma membrane"/>
    <property type="evidence" value="ECO:0007669"/>
    <property type="project" value="UniProtKB-SubCell"/>
</dbReference>
<evidence type="ECO:0000256" key="5">
    <source>
        <dbReference type="ARBA" id="ARBA00023136"/>
    </source>
</evidence>
<dbReference type="STRING" id="867903.ThesuDRAFT_00257"/>
<feature type="region of interest" description="Disordered" evidence="6">
    <location>
        <begin position="54"/>
        <end position="146"/>
    </location>
</feature>
<comment type="subcellular location">
    <subcellularLocation>
        <location evidence="1">Cell membrane</location>
        <topology evidence="1">Peripheral membrane protein</topology>
        <orientation evidence="1">Cytoplasmic side</orientation>
    </subcellularLocation>
</comment>
<dbReference type="Pfam" id="PF00448">
    <property type="entry name" value="SRP54"/>
    <property type="match status" value="2"/>
</dbReference>
<dbReference type="Proteomes" id="UP000005710">
    <property type="component" value="Unassembled WGS sequence"/>
</dbReference>
<sequence length="460" mass="45567">MKIKRFRAPDMRTALEQVRAEMGRDAVILQSRSVRGRGIWAWLGRGRRWVEVTAAWDGPDPGSGREAPTGAGSPGPALASAPARAPVPARSPVPQAAAGDSPVPPGGLRIDVAVGEGPLVPPPGGAPAPAGHPRAVQGPRPEPVAGTAQLEGARWPQAVHAAQGPAPLRDGPPASAVGPLRFPPAGRPLAGVVAVLGPTGAGKTTTVAKLAARAVLDEGRDVALLAADTYRLGATRSLAAYAELLGLPLAVAYSPGEAAAWVAGLPWEEPGGGLARAAAAPVVAASRGIAGTTAGDEAPEPHAGDRGPAGPGAQPVLPSGGAGGGPLALVDTAGRNLLLPEVAAELATLLSAVRPWRVLLVVPATLAPAEAAALVAVGRQLGATDLVLTKLDECLDPAAALSRAARWGLPLALVGCGQRVPDDLLPGTQQVLASWLGARPGQVAGTGGGSGHGFSGTGAG</sequence>
<dbReference type="GO" id="GO:0005525">
    <property type="term" value="F:GTP binding"/>
    <property type="evidence" value="ECO:0007669"/>
    <property type="project" value="UniProtKB-KW"/>
</dbReference>
<keyword evidence="9" id="KW-1185">Reference proteome</keyword>
<dbReference type="OrthoDB" id="9778554at2"/>
<dbReference type="GO" id="GO:0006614">
    <property type="term" value="P:SRP-dependent cotranslational protein targeting to membrane"/>
    <property type="evidence" value="ECO:0007669"/>
    <property type="project" value="InterPro"/>
</dbReference>
<keyword evidence="3" id="KW-0547">Nucleotide-binding</keyword>
<evidence type="ECO:0000256" key="4">
    <source>
        <dbReference type="ARBA" id="ARBA00023134"/>
    </source>
</evidence>
<evidence type="ECO:0000256" key="6">
    <source>
        <dbReference type="SAM" id="MobiDB-lite"/>
    </source>
</evidence>
<reference evidence="8" key="1">
    <citation type="submission" date="2010-10" db="EMBL/GenBank/DDBJ databases">
        <authorList>
            <consortium name="US DOE Joint Genome Institute (JGI-PGF)"/>
            <person name="Lucas S."/>
            <person name="Copeland A."/>
            <person name="Lapidus A."/>
            <person name="Bruce D."/>
            <person name="Goodwin L."/>
            <person name="Pitluck S."/>
            <person name="Kyrpides N."/>
            <person name="Mavromatis K."/>
            <person name="Detter J.C."/>
            <person name="Han C."/>
            <person name="Land M."/>
            <person name="Hauser L."/>
            <person name="Markowitz V."/>
            <person name="Cheng J.-F."/>
            <person name="Hugenholtz P."/>
            <person name="Woyke T."/>
            <person name="Wu D."/>
            <person name="Pukall R."/>
            <person name="Wahrenburg C."/>
            <person name="Brambilla E."/>
            <person name="Klenk H.-P."/>
            <person name="Eisen J.A."/>
        </authorList>
    </citation>
    <scope>NUCLEOTIDE SEQUENCE [LARGE SCALE GENOMIC DNA]</scope>
    <source>
        <strain evidence="8">DSM 13965</strain>
    </source>
</reference>
<dbReference type="PANTHER" id="PTHR43134:SF3">
    <property type="entry name" value="FLAGELLAR BIOSYNTHESIS PROTEIN FLHF"/>
    <property type="match status" value="1"/>
</dbReference>
<reference evidence="8" key="2">
    <citation type="submission" date="2012-10" db="EMBL/GenBank/DDBJ databases">
        <title>Improved high-quality draft of Thermaerobacter subterraneus C21, DSM 13965.</title>
        <authorList>
            <consortium name="DOE Joint Genome Institute"/>
            <person name="Eisen J."/>
            <person name="Huntemann M."/>
            <person name="Wei C.-L."/>
            <person name="Han J."/>
            <person name="Detter J.C."/>
            <person name="Han C."/>
            <person name="Tapia R."/>
            <person name="Chen A."/>
            <person name="Kyrpides N."/>
            <person name="Mavromatis K."/>
            <person name="Markowitz V."/>
            <person name="Szeto E."/>
            <person name="Ivanova N."/>
            <person name="Mikhailova N."/>
            <person name="Ovchinnikova G."/>
            <person name="Pagani I."/>
            <person name="Pati A."/>
            <person name="Goodwin L."/>
            <person name="Nordberg H.P."/>
            <person name="Cantor M.N."/>
            <person name="Hua S.X."/>
            <person name="Woyke T."/>
            <person name="Eisen J."/>
            <person name="Klenk H.-P."/>
        </authorList>
    </citation>
    <scope>NUCLEOTIDE SEQUENCE [LARGE SCALE GENOMIC DNA]</scope>
    <source>
        <strain evidence="8">DSM 13965</strain>
    </source>
</reference>
<dbReference type="SMART" id="SM00962">
    <property type="entry name" value="SRP54"/>
    <property type="match status" value="1"/>
</dbReference>
<dbReference type="InterPro" id="IPR000897">
    <property type="entry name" value="SRP54_GTPase_dom"/>
</dbReference>
<keyword evidence="8" id="KW-0969">Cilium</keyword>
<dbReference type="eggNOG" id="COG1419">
    <property type="taxonomic scope" value="Bacteria"/>
</dbReference>
<dbReference type="InterPro" id="IPR027417">
    <property type="entry name" value="P-loop_NTPase"/>
</dbReference>
<dbReference type="GO" id="GO:0005047">
    <property type="term" value="F:signal recognition particle binding"/>
    <property type="evidence" value="ECO:0007669"/>
    <property type="project" value="TreeGrafter"/>
</dbReference>
<name>K6PLC0_9FIRM</name>
<evidence type="ECO:0000313" key="8">
    <source>
        <dbReference type="EMBL" id="EKP93662.1"/>
    </source>
</evidence>
<dbReference type="RefSeq" id="WP_006904955.1">
    <property type="nucleotide sequence ID" value="NZ_JH976536.1"/>
</dbReference>
<evidence type="ECO:0000256" key="1">
    <source>
        <dbReference type="ARBA" id="ARBA00004413"/>
    </source>
</evidence>
<dbReference type="PANTHER" id="PTHR43134">
    <property type="entry name" value="SIGNAL RECOGNITION PARTICLE RECEPTOR SUBUNIT ALPHA"/>
    <property type="match status" value="1"/>
</dbReference>
<feature type="region of interest" description="Disordered" evidence="6">
    <location>
        <begin position="292"/>
        <end position="318"/>
    </location>
</feature>
<proteinExistence type="inferred from homology"/>
<evidence type="ECO:0000259" key="7">
    <source>
        <dbReference type="SMART" id="SM00962"/>
    </source>
</evidence>
<dbReference type="GO" id="GO:0003924">
    <property type="term" value="F:GTPase activity"/>
    <property type="evidence" value="ECO:0007669"/>
    <property type="project" value="TreeGrafter"/>
</dbReference>
<protein>
    <submittedName>
        <fullName evidence="8">Flagellar GTP-binding protein</fullName>
    </submittedName>
</protein>
<gene>
    <name evidence="8" type="ORF">ThesuDRAFT_00257</name>
</gene>
<keyword evidence="4" id="KW-0342">GTP-binding</keyword>
<dbReference type="HOGENOM" id="CLU_606824_0_0_9"/>
<feature type="compositionally biased region" description="Low complexity" evidence="6">
    <location>
        <begin position="67"/>
        <end position="98"/>
    </location>
</feature>
<dbReference type="Gene3D" id="3.40.50.300">
    <property type="entry name" value="P-loop containing nucleotide triphosphate hydrolases"/>
    <property type="match status" value="2"/>
</dbReference>
<keyword evidence="8" id="KW-0282">Flagellum</keyword>
<evidence type="ECO:0000256" key="2">
    <source>
        <dbReference type="ARBA" id="ARBA00008531"/>
    </source>
</evidence>
<dbReference type="AlphaFoldDB" id="K6PLC0"/>
<dbReference type="SUPFAM" id="SSF52540">
    <property type="entry name" value="P-loop containing nucleoside triphosphate hydrolases"/>
    <property type="match status" value="1"/>
</dbReference>